<dbReference type="PANTHER" id="PTHR34183:SF8">
    <property type="entry name" value="ENDOLYTIC PEPTIDOGLYCAN TRANSGLYCOSYLASE RLPA-RELATED"/>
    <property type="match status" value="1"/>
</dbReference>
<dbReference type="EC" id="4.2.2.-" evidence="4"/>
<proteinExistence type="inferred from homology"/>
<dbReference type="EMBL" id="CP003379">
    <property type="protein sequence ID" value="AFL90194.1"/>
    <property type="molecule type" value="Genomic_DNA"/>
</dbReference>
<dbReference type="InterPro" id="IPR009009">
    <property type="entry name" value="RlpA-like_DPBB"/>
</dbReference>
<reference evidence="8 9" key="1">
    <citation type="submission" date="2012-06" db="EMBL/GenBank/DDBJ databases">
        <title>Complete genome of Terriglobus roseus DSM 18391.</title>
        <authorList>
            <consortium name="US DOE Joint Genome Institute (JGI-PGF)"/>
            <person name="Lucas S."/>
            <person name="Copeland A."/>
            <person name="Lapidus A."/>
            <person name="Glavina del Rio T."/>
            <person name="Dalin E."/>
            <person name="Tice H."/>
            <person name="Bruce D."/>
            <person name="Goodwin L."/>
            <person name="Pitluck S."/>
            <person name="Peters L."/>
            <person name="Mikhailova N."/>
            <person name="Munk A.C.C."/>
            <person name="Kyrpides N."/>
            <person name="Mavromatis K."/>
            <person name="Ivanova N."/>
            <person name="Brettin T."/>
            <person name="Detter J.C."/>
            <person name="Han C."/>
            <person name="Larimer F."/>
            <person name="Land M."/>
            <person name="Hauser L."/>
            <person name="Markowitz V."/>
            <person name="Cheng J.-F."/>
            <person name="Hugenholtz P."/>
            <person name="Woyke T."/>
            <person name="Wu D."/>
            <person name="Brambilla E."/>
            <person name="Klenk H.-P."/>
            <person name="Eisen J.A."/>
        </authorList>
    </citation>
    <scope>NUCLEOTIDE SEQUENCE [LARGE SCALE GENOMIC DNA]</scope>
    <source>
        <strain evidence="9">DSM 18391 / NRRL B-41598 / KBS 63</strain>
    </source>
</reference>
<dbReference type="Pfam" id="PF05036">
    <property type="entry name" value="SPOR"/>
    <property type="match status" value="1"/>
</dbReference>
<dbReference type="SUPFAM" id="SSF110997">
    <property type="entry name" value="Sporulation related repeat"/>
    <property type="match status" value="1"/>
</dbReference>
<dbReference type="PROSITE" id="PS51724">
    <property type="entry name" value="SPOR"/>
    <property type="match status" value="1"/>
</dbReference>
<dbReference type="eggNOG" id="COG0797">
    <property type="taxonomic scope" value="Bacteria"/>
</dbReference>
<protein>
    <recommendedName>
        <fullName evidence="4">Probable endolytic peptidoglycan transglycosylase RlpA</fullName>
        <ecNumber evidence="4">4.2.2.-</ecNumber>
    </recommendedName>
</protein>
<evidence type="ECO:0000256" key="1">
    <source>
        <dbReference type="ARBA" id="ARBA00022729"/>
    </source>
</evidence>
<comment type="similarity">
    <text evidence="4 5">Belongs to the RlpA family.</text>
</comment>
<dbReference type="NCBIfam" id="TIGR00413">
    <property type="entry name" value="rlpA"/>
    <property type="match status" value="1"/>
</dbReference>
<dbReference type="RefSeq" id="WP_014787454.1">
    <property type="nucleotide sequence ID" value="NC_018014.1"/>
</dbReference>
<keyword evidence="8" id="KW-0449">Lipoprotein</keyword>
<dbReference type="GO" id="GO:0008932">
    <property type="term" value="F:lytic endotransglycosylase activity"/>
    <property type="evidence" value="ECO:0007669"/>
    <property type="project" value="UniProtKB-UniRule"/>
</dbReference>
<dbReference type="HOGENOM" id="CLU_042923_3_4_0"/>
<dbReference type="GO" id="GO:0071555">
    <property type="term" value="P:cell wall organization"/>
    <property type="evidence" value="ECO:0007669"/>
    <property type="project" value="UniProtKB-KW"/>
</dbReference>
<keyword evidence="3 4" id="KW-0961">Cell wall biogenesis/degradation</keyword>
<dbReference type="Pfam" id="PF03330">
    <property type="entry name" value="DPBB_1"/>
    <property type="match status" value="1"/>
</dbReference>
<dbReference type="Proteomes" id="UP000006056">
    <property type="component" value="Chromosome"/>
</dbReference>
<evidence type="ECO:0000256" key="2">
    <source>
        <dbReference type="ARBA" id="ARBA00023239"/>
    </source>
</evidence>
<dbReference type="HAMAP" id="MF_02071">
    <property type="entry name" value="RlpA"/>
    <property type="match status" value="1"/>
</dbReference>
<dbReference type="InterPro" id="IPR036908">
    <property type="entry name" value="RlpA-like_sf"/>
</dbReference>
<evidence type="ECO:0000256" key="3">
    <source>
        <dbReference type="ARBA" id="ARBA00023316"/>
    </source>
</evidence>
<accession>I3ZLS6</accession>
<evidence type="ECO:0000259" key="7">
    <source>
        <dbReference type="PROSITE" id="PS51724"/>
    </source>
</evidence>
<feature type="domain" description="SPOR" evidence="7">
    <location>
        <begin position="195"/>
        <end position="275"/>
    </location>
</feature>
<dbReference type="InterPro" id="IPR036680">
    <property type="entry name" value="SPOR-like_sf"/>
</dbReference>
<dbReference type="PANTHER" id="PTHR34183">
    <property type="entry name" value="ENDOLYTIC PEPTIDOGLYCAN TRANSGLYCOSYLASE RLPA"/>
    <property type="match status" value="1"/>
</dbReference>
<dbReference type="Gene3D" id="3.30.70.1070">
    <property type="entry name" value="Sporulation related repeat"/>
    <property type="match status" value="1"/>
</dbReference>
<keyword evidence="2 4" id="KW-0456">Lyase</keyword>
<evidence type="ECO:0000256" key="5">
    <source>
        <dbReference type="RuleBase" id="RU003495"/>
    </source>
</evidence>
<gene>
    <name evidence="4" type="primary">rlpA</name>
    <name evidence="8" type="ordered locus">Terro_3986</name>
</gene>
<dbReference type="InterPro" id="IPR034718">
    <property type="entry name" value="RlpA"/>
</dbReference>
<sequence>MIVSNCGSSVNRGLLRRYTVACGALLILLMTTGCHHKAKVSRYHPPPPPLRTQPRAPSSAGSSVPRGMHGGPLPSYAIPDPNVNDNAIASGHVSSTETGLASWYGPPYHNRQAANGEVFDQNALTAAHRTLPMGTVVRVTNLTTQQSVTVRITDRGPFVHGRLIDLSLAAAKETGIYRMGLAKVRVEVLQERPGADLGGKWCVQIGAFLDKNNAWRLQSDLQRRYATSAKVIEFQGPTGHWVRINPISASRTQALQIASAIRTAEPDAQAYLVRLD</sequence>
<dbReference type="GO" id="GO:0042834">
    <property type="term" value="F:peptidoglycan binding"/>
    <property type="evidence" value="ECO:0007669"/>
    <property type="project" value="InterPro"/>
</dbReference>
<dbReference type="InterPro" id="IPR012997">
    <property type="entry name" value="RplA"/>
</dbReference>
<feature type="region of interest" description="Disordered" evidence="6">
    <location>
        <begin position="38"/>
        <end position="81"/>
    </location>
</feature>
<dbReference type="InterPro" id="IPR007730">
    <property type="entry name" value="SPOR-like_dom"/>
</dbReference>
<dbReference type="STRING" id="926566.Terro_3986"/>
<dbReference type="AlphaFoldDB" id="I3ZLS6"/>
<keyword evidence="1" id="KW-0732">Signal</keyword>
<organism evidence="8 9">
    <name type="scientific">Terriglobus roseus (strain DSM 18391 / NRRL B-41598 / KBS 63)</name>
    <dbReference type="NCBI Taxonomy" id="926566"/>
    <lineage>
        <taxon>Bacteria</taxon>
        <taxon>Pseudomonadati</taxon>
        <taxon>Acidobacteriota</taxon>
        <taxon>Terriglobia</taxon>
        <taxon>Terriglobales</taxon>
        <taxon>Acidobacteriaceae</taxon>
        <taxon>Terriglobus</taxon>
    </lineage>
</organism>
<dbReference type="PATRIC" id="fig|926566.3.peg.3927"/>
<comment type="function">
    <text evidence="4">Lytic transglycosylase with a strong preference for naked glycan strands that lack stem peptides.</text>
</comment>
<evidence type="ECO:0000256" key="4">
    <source>
        <dbReference type="HAMAP-Rule" id="MF_02071"/>
    </source>
</evidence>
<dbReference type="OrthoDB" id="9779128at2"/>
<evidence type="ECO:0000256" key="6">
    <source>
        <dbReference type="SAM" id="MobiDB-lite"/>
    </source>
</evidence>
<dbReference type="Gene3D" id="2.40.40.10">
    <property type="entry name" value="RlpA-like domain"/>
    <property type="match status" value="1"/>
</dbReference>
<evidence type="ECO:0000313" key="8">
    <source>
        <dbReference type="EMBL" id="AFL90194.1"/>
    </source>
</evidence>
<dbReference type="SUPFAM" id="SSF50685">
    <property type="entry name" value="Barwin-like endoglucanases"/>
    <property type="match status" value="1"/>
</dbReference>
<keyword evidence="9" id="KW-1185">Reference proteome</keyword>
<name>I3ZLS6_TERRK</name>
<dbReference type="KEGG" id="trs:Terro_3986"/>
<dbReference type="GO" id="GO:0000270">
    <property type="term" value="P:peptidoglycan metabolic process"/>
    <property type="evidence" value="ECO:0007669"/>
    <property type="project" value="UniProtKB-UniRule"/>
</dbReference>
<evidence type="ECO:0000313" key="9">
    <source>
        <dbReference type="Proteomes" id="UP000006056"/>
    </source>
</evidence>
<dbReference type="CDD" id="cd22268">
    <property type="entry name" value="DPBB_RlpA-like"/>
    <property type="match status" value="1"/>
</dbReference>